<reference evidence="1 2" key="1">
    <citation type="submission" date="2018-01" db="EMBL/GenBank/DDBJ databases">
        <title>A novel member of the phylum Bacteroidetes isolated from glacier ice.</title>
        <authorList>
            <person name="Liu Q."/>
            <person name="Xin Y.-H."/>
        </authorList>
    </citation>
    <scope>NUCLEOTIDE SEQUENCE [LARGE SCALE GENOMIC DNA]</scope>
    <source>
        <strain evidence="1 2">RB1R16</strain>
    </source>
</reference>
<gene>
    <name evidence="1" type="ORF">CJD36_021360</name>
</gene>
<proteinExistence type="predicted"/>
<evidence type="ECO:0000313" key="1">
    <source>
        <dbReference type="EMBL" id="PQJ08960.1"/>
    </source>
</evidence>
<dbReference type="AlphaFoldDB" id="A0A2S7SPZ4"/>
<protein>
    <submittedName>
        <fullName evidence="1">Uncharacterized protein</fullName>
    </submittedName>
</protein>
<accession>A0A2S7SPZ4</accession>
<name>A0A2S7SPZ4_9BACT</name>
<comment type="caution">
    <text evidence="1">The sequence shown here is derived from an EMBL/GenBank/DDBJ whole genome shotgun (WGS) entry which is preliminary data.</text>
</comment>
<dbReference type="EMBL" id="PPSL01000009">
    <property type="protein sequence ID" value="PQJ08960.1"/>
    <property type="molecule type" value="Genomic_DNA"/>
</dbReference>
<sequence>MSPCGAKAVKRSAIDFMQPYRLHTRLNNKVAFPSFAGSWHGSHRTTYTHSPPPLLTALVAAFTDYNIVT</sequence>
<dbReference type="Proteomes" id="UP000239872">
    <property type="component" value="Unassembled WGS sequence"/>
</dbReference>
<keyword evidence="2" id="KW-1185">Reference proteome</keyword>
<organism evidence="1 2">
    <name type="scientific">Flavipsychrobacter stenotrophus</name>
    <dbReference type="NCBI Taxonomy" id="2077091"/>
    <lineage>
        <taxon>Bacteria</taxon>
        <taxon>Pseudomonadati</taxon>
        <taxon>Bacteroidota</taxon>
        <taxon>Chitinophagia</taxon>
        <taxon>Chitinophagales</taxon>
        <taxon>Chitinophagaceae</taxon>
        <taxon>Flavipsychrobacter</taxon>
    </lineage>
</organism>
<evidence type="ECO:0000313" key="2">
    <source>
        <dbReference type="Proteomes" id="UP000239872"/>
    </source>
</evidence>